<protein>
    <submittedName>
        <fullName evidence="1">Uncharacterized protein</fullName>
    </submittedName>
</protein>
<comment type="caution">
    <text evidence="1">The sequence shown here is derived from an EMBL/GenBank/DDBJ whole genome shotgun (WGS) entry which is preliminary data.</text>
</comment>
<proteinExistence type="predicted"/>
<dbReference type="Proteomes" id="UP001642483">
    <property type="component" value="Unassembled WGS sequence"/>
</dbReference>
<keyword evidence="2" id="KW-1185">Reference proteome</keyword>
<name>A0ABP0EZ45_CLALP</name>
<sequence length="94" mass="10750">MTNILCDNFLCVGDSAKHCNVEMYTPPATSCGVRYTSFHTNISQLSHTYFRDDENIQAILNYFADLAEYSSAVCFMQTSNEFLLPRNNIYKCVQ</sequence>
<evidence type="ECO:0000313" key="2">
    <source>
        <dbReference type="Proteomes" id="UP001642483"/>
    </source>
</evidence>
<evidence type="ECO:0000313" key="1">
    <source>
        <dbReference type="EMBL" id="CAK8672749.1"/>
    </source>
</evidence>
<organism evidence="1 2">
    <name type="scientific">Clavelina lepadiformis</name>
    <name type="common">Light-bulb sea squirt</name>
    <name type="synonym">Ascidia lepadiformis</name>
    <dbReference type="NCBI Taxonomy" id="159417"/>
    <lineage>
        <taxon>Eukaryota</taxon>
        <taxon>Metazoa</taxon>
        <taxon>Chordata</taxon>
        <taxon>Tunicata</taxon>
        <taxon>Ascidiacea</taxon>
        <taxon>Aplousobranchia</taxon>
        <taxon>Clavelinidae</taxon>
        <taxon>Clavelina</taxon>
    </lineage>
</organism>
<dbReference type="EMBL" id="CAWYQH010000001">
    <property type="protein sequence ID" value="CAK8672749.1"/>
    <property type="molecule type" value="Genomic_DNA"/>
</dbReference>
<gene>
    <name evidence="1" type="ORF">CVLEPA_LOCUS2437</name>
</gene>
<reference evidence="1 2" key="1">
    <citation type="submission" date="2024-02" db="EMBL/GenBank/DDBJ databases">
        <authorList>
            <person name="Daric V."/>
            <person name="Darras S."/>
        </authorList>
    </citation>
    <scope>NUCLEOTIDE SEQUENCE [LARGE SCALE GENOMIC DNA]</scope>
</reference>
<accession>A0ABP0EZ45</accession>